<dbReference type="AlphaFoldDB" id="A0A243QFL6"/>
<dbReference type="EMBL" id="NGFN01000669">
    <property type="protein sequence ID" value="OUC80471.1"/>
    <property type="molecule type" value="Genomic_DNA"/>
</dbReference>
<reference evidence="2 3" key="1">
    <citation type="submission" date="2017-05" db="EMBL/GenBank/DDBJ databases">
        <title>Biotechnological potential of actinobacteria isolated from South African environments.</title>
        <authorList>
            <person name="Le Roes-Hill M."/>
            <person name="Prins A."/>
            <person name="Durrell K.A."/>
        </authorList>
    </citation>
    <scope>NUCLEOTIDE SEQUENCE [LARGE SCALE GENOMIC DNA]</scope>
    <source>
        <strain evidence="2 3">HMC13</strain>
    </source>
</reference>
<comment type="caution">
    <text evidence="2">The sequence shown here is derived from an EMBL/GenBank/DDBJ whole genome shotgun (WGS) entry which is preliminary data.</text>
</comment>
<dbReference type="PANTHER" id="PTHR30015:SF6">
    <property type="entry name" value="SLL1429 PROTEIN"/>
    <property type="match status" value="1"/>
</dbReference>
<sequence length="330" mass="36361">MHINWATTVSLPEYPSDQLQAALRRRIAEATDDDLLAAYLHWIEGQVALDFAGAASDLAAEIQAEQDHLGTLVPPLGTPFTLNYRQAHAALRLALDRASRTAVSGVEKAQNVWLQLSEQTGRDLTERYRDAASPALPDLGAVGALRRQLVQAELDVRNAIDKHRDEIHSLALREQALDRFIASEDSVALEDIHDMTPFVFEQTVATLMRRDGHHVIRDGGGARDLGADVIAITPDRLRVVFQCKHRQAGVGKVGSPDIQTLNGTARPEHNADIVIAVTNGTFTKPANEFARSHDIHLLDQARLKRWATWGESLLSVLDLAQDKQHDTETG</sequence>
<dbReference type="GO" id="GO:0009307">
    <property type="term" value="P:DNA restriction-modification system"/>
    <property type="evidence" value="ECO:0007669"/>
    <property type="project" value="InterPro"/>
</dbReference>
<evidence type="ECO:0000259" key="1">
    <source>
        <dbReference type="Pfam" id="PF04471"/>
    </source>
</evidence>
<feature type="domain" description="Restriction endonuclease type IV Mrr" evidence="1">
    <location>
        <begin position="193"/>
        <end position="306"/>
    </location>
</feature>
<protein>
    <recommendedName>
        <fullName evidence="1">Restriction endonuclease type IV Mrr domain-containing protein</fullName>
    </recommendedName>
</protein>
<dbReference type="GO" id="GO:0003677">
    <property type="term" value="F:DNA binding"/>
    <property type="evidence" value="ECO:0007669"/>
    <property type="project" value="InterPro"/>
</dbReference>
<dbReference type="InterPro" id="IPR011335">
    <property type="entry name" value="Restrct_endonuc-II-like"/>
</dbReference>
<proteinExistence type="predicted"/>
<gene>
    <name evidence="2" type="ORF">CA983_43260</name>
</gene>
<dbReference type="Pfam" id="PF04471">
    <property type="entry name" value="Mrr_cat"/>
    <property type="match status" value="1"/>
</dbReference>
<dbReference type="GO" id="GO:0015666">
    <property type="term" value="F:restriction endodeoxyribonuclease activity"/>
    <property type="evidence" value="ECO:0007669"/>
    <property type="project" value="TreeGrafter"/>
</dbReference>
<dbReference type="SUPFAM" id="SSF52980">
    <property type="entry name" value="Restriction endonuclease-like"/>
    <property type="match status" value="1"/>
</dbReference>
<evidence type="ECO:0000313" key="2">
    <source>
        <dbReference type="EMBL" id="OUC80471.1"/>
    </source>
</evidence>
<dbReference type="InterPro" id="IPR007560">
    <property type="entry name" value="Restrct_endonuc_IV_Mrr"/>
</dbReference>
<organism evidence="2 3">
    <name type="scientific">Streptomyces swartbergensis</name>
    <dbReference type="NCBI Taxonomy" id="487165"/>
    <lineage>
        <taxon>Bacteria</taxon>
        <taxon>Bacillati</taxon>
        <taxon>Actinomycetota</taxon>
        <taxon>Actinomycetes</taxon>
        <taxon>Kitasatosporales</taxon>
        <taxon>Streptomycetaceae</taxon>
        <taxon>Streptomyces</taxon>
    </lineage>
</organism>
<dbReference type="Proteomes" id="UP000195105">
    <property type="component" value="Unassembled WGS sequence"/>
</dbReference>
<name>A0A243QFL6_9ACTN</name>
<dbReference type="Gene3D" id="3.40.1350.10">
    <property type="match status" value="1"/>
</dbReference>
<evidence type="ECO:0000313" key="3">
    <source>
        <dbReference type="Proteomes" id="UP000195105"/>
    </source>
</evidence>
<dbReference type="InterPro" id="IPR011856">
    <property type="entry name" value="tRNA_endonuc-like_dom_sf"/>
</dbReference>
<keyword evidence="3" id="KW-1185">Reference proteome</keyword>
<dbReference type="InterPro" id="IPR052906">
    <property type="entry name" value="Type_IV_Methyl-Rstrct_Enzyme"/>
</dbReference>
<accession>A0A243QFL6</accession>
<dbReference type="PANTHER" id="PTHR30015">
    <property type="entry name" value="MRR RESTRICTION SYSTEM PROTEIN"/>
    <property type="match status" value="1"/>
</dbReference>